<evidence type="ECO:0000313" key="2">
    <source>
        <dbReference type="EMBL" id="MCC2615246.1"/>
    </source>
</evidence>
<dbReference type="EMBL" id="JAJEWP010000001">
    <property type="protein sequence ID" value="MCC2615246.1"/>
    <property type="molecule type" value="Genomic_DNA"/>
</dbReference>
<feature type="region of interest" description="Disordered" evidence="1">
    <location>
        <begin position="1"/>
        <end position="65"/>
    </location>
</feature>
<reference evidence="2 3" key="1">
    <citation type="submission" date="2021-10" db="EMBL/GenBank/DDBJ databases">
        <title>Draft genome of Aestuariibacter halophilus JC2043.</title>
        <authorList>
            <person name="Emsley S.A."/>
            <person name="Pfannmuller K.M."/>
            <person name="Ushijima B."/>
            <person name="Saw J.H."/>
            <person name="Videau P."/>
        </authorList>
    </citation>
    <scope>NUCLEOTIDE SEQUENCE [LARGE SCALE GENOMIC DNA]</scope>
    <source>
        <strain evidence="2 3">JC2043</strain>
    </source>
</reference>
<protein>
    <submittedName>
        <fullName evidence="2">Uncharacterized protein</fullName>
    </submittedName>
</protein>
<organism evidence="2 3">
    <name type="scientific">Fluctibacter halophilus</name>
    <dbReference type="NCBI Taxonomy" id="226011"/>
    <lineage>
        <taxon>Bacteria</taxon>
        <taxon>Pseudomonadati</taxon>
        <taxon>Pseudomonadota</taxon>
        <taxon>Gammaproteobacteria</taxon>
        <taxon>Alteromonadales</taxon>
        <taxon>Alteromonadaceae</taxon>
        <taxon>Fluctibacter</taxon>
    </lineage>
</organism>
<feature type="compositionally biased region" description="Polar residues" evidence="1">
    <location>
        <begin position="40"/>
        <end position="53"/>
    </location>
</feature>
<evidence type="ECO:0000313" key="3">
    <source>
        <dbReference type="Proteomes" id="UP001520878"/>
    </source>
</evidence>
<dbReference type="Proteomes" id="UP001520878">
    <property type="component" value="Unassembled WGS sequence"/>
</dbReference>
<keyword evidence="3" id="KW-1185">Reference proteome</keyword>
<evidence type="ECO:0000256" key="1">
    <source>
        <dbReference type="SAM" id="MobiDB-lite"/>
    </source>
</evidence>
<proteinExistence type="predicted"/>
<feature type="compositionally biased region" description="Polar residues" evidence="1">
    <location>
        <begin position="1"/>
        <end position="16"/>
    </location>
</feature>
<sequence length="65" mass="7116">MSVGPLNTDSPQVPSVAQSTDQQTQVRQQDVEQRQAEQQVTRLQETPQNQPNASGRVGTIINTQA</sequence>
<accession>A0ABS8G557</accession>
<gene>
    <name evidence="2" type="ORF">LJ739_03210</name>
</gene>
<feature type="compositionally biased region" description="Low complexity" evidence="1">
    <location>
        <begin position="17"/>
        <end position="28"/>
    </location>
</feature>
<dbReference type="RefSeq" id="WP_229157154.1">
    <property type="nucleotide sequence ID" value="NZ_JAJEWP010000001.1"/>
</dbReference>
<comment type="caution">
    <text evidence="2">The sequence shown here is derived from an EMBL/GenBank/DDBJ whole genome shotgun (WGS) entry which is preliminary data.</text>
</comment>
<name>A0ABS8G557_9ALTE</name>